<dbReference type="STRING" id="63737.Npun_R1809"/>
<protein>
    <submittedName>
        <fullName evidence="1">Uncharacterized protein</fullName>
    </submittedName>
</protein>
<sequence>MSDNIKPVELSAEELDNVAGGAFSFVDAHNFNFSDKQTSAVIIGADGGIASFNSQETTISQQDLREIKFTGEEFPSGIPSNFLGS</sequence>
<reference evidence="2" key="1">
    <citation type="submission" date="2008-04" db="EMBL/GenBank/DDBJ databases">
        <title>Complete sequence of chromosome of Nostoc punctiforme ATCC 29133.</title>
        <authorList>
            <consortium name="US DOE Joint Genome Institute"/>
            <person name="Copeland A."/>
            <person name="Lucas S."/>
            <person name="Lapidus A."/>
            <person name="Glavina del Rio T."/>
            <person name="Dalin E."/>
            <person name="Tice H."/>
            <person name="Pitluck S."/>
            <person name="Chain P."/>
            <person name="Malfatti S."/>
            <person name="Shin M."/>
            <person name="Vergez L."/>
            <person name="Schmutz J."/>
            <person name="Larimer F."/>
            <person name="Land M."/>
            <person name="Hauser L."/>
            <person name="Kyrpides N."/>
            <person name="Kim E."/>
            <person name="Meeks J.C."/>
            <person name="Elhai J."/>
            <person name="Campbell E.L."/>
            <person name="Thiel T."/>
            <person name="Longmire J."/>
            <person name="Potts M."/>
            <person name="Atlas R."/>
        </authorList>
    </citation>
    <scope>NUCLEOTIDE SEQUENCE [LARGE SCALE GENOMIC DNA]</scope>
    <source>
        <strain evidence="2">ATCC 29133 / PCC 73102</strain>
    </source>
</reference>
<proteinExistence type="predicted"/>
<dbReference type="Proteomes" id="UP000001191">
    <property type="component" value="Chromosome"/>
</dbReference>
<dbReference type="InterPro" id="IPR049891">
    <property type="entry name" value="CTB"/>
</dbReference>
<reference evidence="1 2" key="2">
    <citation type="journal article" date="2013" name="Plant Physiol.">
        <title>A Nostoc punctiforme Sugar Transporter Necessary to Establish a Cyanobacterium-Plant Symbiosis.</title>
        <authorList>
            <person name="Ekman M."/>
            <person name="Picossi S."/>
            <person name="Campbell E.L."/>
            <person name="Meeks J.C."/>
            <person name="Flores E."/>
        </authorList>
    </citation>
    <scope>NUCLEOTIDE SEQUENCE [LARGE SCALE GENOMIC DNA]</scope>
    <source>
        <strain evidence="2">ATCC 29133 / PCC 73102</strain>
    </source>
</reference>
<evidence type="ECO:0000313" key="2">
    <source>
        <dbReference type="Proteomes" id="UP000001191"/>
    </source>
</evidence>
<dbReference type="OrthoDB" id="489942at2"/>
<evidence type="ECO:0000313" key="1">
    <source>
        <dbReference type="EMBL" id="ACC80471.1"/>
    </source>
</evidence>
<dbReference type="KEGG" id="npu:Npun_R1809"/>
<dbReference type="PhylomeDB" id="B2J2P0"/>
<dbReference type="RefSeq" id="WP_012408489.1">
    <property type="nucleotide sequence ID" value="NC_010628.1"/>
</dbReference>
<dbReference type="HOGENOM" id="CLU_196756_0_0_3"/>
<dbReference type="NCBIfam" id="NF038167">
    <property type="entry name" value="cyan_ocin_like"/>
    <property type="match status" value="1"/>
</dbReference>
<accession>B2J2P0</accession>
<gene>
    <name evidence="1" type="ordered locus">Npun_R1809</name>
</gene>
<dbReference type="EnsemblBacteria" id="ACC80471">
    <property type="protein sequence ID" value="ACC80471"/>
    <property type="gene ID" value="Npun_R1809"/>
</dbReference>
<keyword evidence="2" id="KW-1185">Reference proteome</keyword>
<organism evidence="1 2">
    <name type="scientific">Nostoc punctiforme (strain ATCC 29133 / PCC 73102)</name>
    <dbReference type="NCBI Taxonomy" id="63737"/>
    <lineage>
        <taxon>Bacteria</taxon>
        <taxon>Bacillati</taxon>
        <taxon>Cyanobacteriota</taxon>
        <taxon>Cyanophyceae</taxon>
        <taxon>Nostocales</taxon>
        <taxon>Nostocaceae</taxon>
        <taxon>Nostoc</taxon>
    </lineage>
</organism>
<dbReference type="AlphaFoldDB" id="B2J2P0"/>
<name>B2J2P0_NOSP7</name>
<dbReference type="EMBL" id="CP001037">
    <property type="protein sequence ID" value="ACC80471.1"/>
    <property type="molecule type" value="Genomic_DNA"/>
</dbReference>